<evidence type="ECO:0000313" key="1">
    <source>
        <dbReference type="EMBL" id="GFD54856.1"/>
    </source>
</evidence>
<gene>
    <name evidence="1" type="ORF">Tci_926825</name>
</gene>
<dbReference type="EMBL" id="BKCJ011811172">
    <property type="protein sequence ID" value="GFD54856.1"/>
    <property type="molecule type" value="Genomic_DNA"/>
</dbReference>
<comment type="caution">
    <text evidence="1">The sequence shown here is derived from an EMBL/GenBank/DDBJ whole genome shotgun (WGS) entry which is preliminary data.</text>
</comment>
<proteinExistence type="predicted"/>
<dbReference type="AlphaFoldDB" id="A0A699XAJ1"/>
<organism evidence="1">
    <name type="scientific">Tanacetum cinerariifolium</name>
    <name type="common">Dalmatian daisy</name>
    <name type="synonym">Chrysanthemum cinerariifolium</name>
    <dbReference type="NCBI Taxonomy" id="118510"/>
    <lineage>
        <taxon>Eukaryota</taxon>
        <taxon>Viridiplantae</taxon>
        <taxon>Streptophyta</taxon>
        <taxon>Embryophyta</taxon>
        <taxon>Tracheophyta</taxon>
        <taxon>Spermatophyta</taxon>
        <taxon>Magnoliopsida</taxon>
        <taxon>eudicotyledons</taxon>
        <taxon>Gunneridae</taxon>
        <taxon>Pentapetalae</taxon>
        <taxon>asterids</taxon>
        <taxon>campanulids</taxon>
        <taxon>Asterales</taxon>
        <taxon>Asteraceae</taxon>
        <taxon>Asteroideae</taxon>
        <taxon>Anthemideae</taxon>
        <taxon>Anthemidinae</taxon>
        <taxon>Tanacetum</taxon>
    </lineage>
</organism>
<name>A0A699XAJ1_TANCI</name>
<accession>A0A699XAJ1</accession>
<feature type="non-terminal residue" evidence="1">
    <location>
        <position position="1"/>
    </location>
</feature>
<protein>
    <submittedName>
        <fullName evidence="1">Uncharacterized protein</fullName>
    </submittedName>
</protein>
<sequence length="92" mass="10152">ARGMLQGGFDHDAFEGRYRAVQQAGLTACQCLVRPLAQGLFPVGDRCCVLRQAQQLWRQIADVHFTARGHDGDPAAGVFQLAYVARPRKVLE</sequence>
<reference evidence="1" key="1">
    <citation type="journal article" date="2019" name="Sci. Rep.">
        <title>Draft genome of Tanacetum cinerariifolium, the natural source of mosquito coil.</title>
        <authorList>
            <person name="Yamashiro T."/>
            <person name="Shiraishi A."/>
            <person name="Satake H."/>
            <person name="Nakayama K."/>
        </authorList>
    </citation>
    <scope>NUCLEOTIDE SEQUENCE</scope>
</reference>
<feature type="non-terminal residue" evidence="1">
    <location>
        <position position="92"/>
    </location>
</feature>